<dbReference type="Proteomes" id="UP000005408">
    <property type="component" value="Unassembled WGS sequence"/>
</dbReference>
<organism evidence="7 8">
    <name type="scientific">Magallana gigas</name>
    <name type="common">Pacific oyster</name>
    <name type="synonym">Crassostrea gigas</name>
    <dbReference type="NCBI Taxonomy" id="29159"/>
    <lineage>
        <taxon>Eukaryota</taxon>
        <taxon>Metazoa</taxon>
        <taxon>Spiralia</taxon>
        <taxon>Lophotrochozoa</taxon>
        <taxon>Mollusca</taxon>
        <taxon>Bivalvia</taxon>
        <taxon>Autobranchia</taxon>
        <taxon>Pteriomorphia</taxon>
        <taxon>Ostreida</taxon>
        <taxon>Ostreoidea</taxon>
        <taxon>Ostreidae</taxon>
        <taxon>Magallana</taxon>
    </lineage>
</organism>
<keyword evidence="2" id="KW-0964">Secreted</keyword>
<dbReference type="PROSITE" id="PS50871">
    <property type="entry name" value="C1Q"/>
    <property type="match status" value="1"/>
</dbReference>
<accession>A0A8W8IJU6</accession>
<dbReference type="InterPro" id="IPR050822">
    <property type="entry name" value="Cerebellin_Synaptic_Org"/>
</dbReference>
<dbReference type="PRINTS" id="PR00007">
    <property type="entry name" value="COMPLEMNTC1Q"/>
</dbReference>
<sequence>MAGFCLLIGVFLVTFDYGHTGNDIRDTGSTKQQILKLSKMMAKLESVVEEIQNDNRKLKGVISELSNRLENEIRLRGQLEERVRRCEICLNEDDGNDVIMHQTSLNTTTTRKRFSGIRTPNGTIAFSAYMTHNLSNLGNLRILVFDAIFINEGNGYNHYVGVFTAPRTGLYVFTWTIRTYDGYYNTQLLVDGLMDGSIYTASNFITDSSSATAVVRVVAGQSVYIRTGPANNGGAIYSGNAGFSSFSGWTID</sequence>
<dbReference type="InterPro" id="IPR001073">
    <property type="entry name" value="C1q_dom"/>
</dbReference>
<reference evidence="7" key="1">
    <citation type="submission" date="2022-08" db="UniProtKB">
        <authorList>
            <consortium name="EnsemblMetazoa"/>
        </authorList>
    </citation>
    <scope>IDENTIFICATION</scope>
    <source>
        <strain evidence="7">05x7-T-G4-1.051#20</strain>
    </source>
</reference>
<evidence type="ECO:0000259" key="6">
    <source>
        <dbReference type="PROSITE" id="PS50871"/>
    </source>
</evidence>
<keyword evidence="4" id="KW-0175">Coiled coil</keyword>
<dbReference type="InterPro" id="IPR008983">
    <property type="entry name" value="Tumour_necrosis_fac-like_dom"/>
</dbReference>
<name>A0A8W8IJU6_MAGGI</name>
<feature type="coiled-coil region" evidence="4">
    <location>
        <begin position="34"/>
        <end position="82"/>
    </location>
</feature>
<dbReference type="AlphaFoldDB" id="A0A8W8IJU6"/>
<feature type="signal peptide" evidence="5">
    <location>
        <begin position="1"/>
        <end position="20"/>
    </location>
</feature>
<evidence type="ECO:0000313" key="7">
    <source>
        <dbReference type="EnsemblMetazoa" id="G14432.1:cds"/>
    </source>
</evidence>
<dbReference type="Gene3D" id="2.60.120.40">
    <property type="match status" value="1"/>
</dbReference>
<keyword evidence="8" id="KW-1185">Reference proteome</keyword>
<feature type="chain" id="PRO_5036478264" description="C1q domain-containing protein" evidence="5">
    <location>
        <begin position="21"/>
        <end position="252"/>
    </location>
</feature>
<dbReference type="Pfam" id="PF00386">
    <property type="entry name" value="C1q"/>
    <property type="match status" value="1"/>
</dbReference>
<evidence type="ECO:0000256" key="1">
    <source>
        <dbReference type="ARBA" id="ARBA00004613"/>
    </source>
</evidence>
<keyword evidence="3 5" id="KW-0732">Signal</keyword>
<evidence type="ECO:0000256" key="5">
    <source>
        <dbReference type="SAM" id="SignalP"/>
    </source>
</evidence>
<feature type="domain" description="C1q" evidence="6">
    <location>
        <begin position="119"/>
        <end position="252"/>
    </location>
</feature>
<dbReference type="SMART" id="SM00110">
    <property type="entry name" value="C1Q"/>
    <property type="match status" value="1"/>
</dbReference>
<dbReference type="GO" id="GO:0005615">
    <property type="term" value="C:extracellular space"/>
    <property type="evidence" value="ECO:0007669"/>
    <property type="project" value="TreeGrafter"/>
</dbReference>
<dbReference type="PANTHER" id="PTHR22923:SF62">
    <property type="entry name" value="CVP18"/>
    <property type="match status" value="1"/>
</dbReference>
<evidence type="ECO:0000256" key="3">
    <source>
        <dbReference type="ARBA" id="ARBA00022729"/>
    </source>
</evidence>
<evidence type="ECO:0000256" key="2">
    <source>
        <dbReference type="ARBA" id="ARBA00022525"/>
    </source>
</evidence>
<comment type="subcellular location">
    <subcellularLocation>
        <location evidence="1">Secreted</location>
    </subcellularLocation>
</comment>
<dbReference type="PANTHER" id="PTHR22923">
    <property type="entry name" value="CEREBELLIN-RELATED"/>
    <property type="match status" value="1"/>
</dbReference>
<dbReference type="SUPFAM" id="SSF49842">
    <property type="entry name" value="TNF-like"/>
    <property type="match status" value="1"/>
</dbReference>
<evidence type="ECO:0000313" key="8">
    <source>
        <dbReference type="Proteomes" id="UP000005408"/>
    </source>
</evidence>
<proteinExistence type="predicted"/>
<dbReference type="OrthoDB" id="6154955at2759"/>
<dbReference type="OMA" id="NDVIMHQ"/>
<evidence type="ECO:0000256" key="4">
    <source>
        <dbReference type="SAM" id="Coils"/>
    </source>
</evidence>
<protein>
    <recommendedName>
        <fullName evidence="6">C1q domain-containing protein</fullName>
    </recommendedName>
</protein>
<dbReference type="EnsemblMetazoa" id="G14432.1">
    <property type="protein sequence ID" value="G14432.1:cds"/>
    <property type="gene ID" value="G14432"/>
</dbReference>